<dbReference type="Gramene" id="PNW74447">
    <property type="protein sequence ID" value="PNW74447"/>
    <property type="gene ID" value="CHLRE_12g484375v5"/>
</dbReference>
<reference evidence="2 3" key="1">
    <citation type="journal article" date="2007" name="Science">
        <title>The Chlamydomonas genome reveals the evolution of key animal and plant functions.</title>
        <authorList>
            <person name="Merchant S.S."/>
            <person name="Prochnik S.E."/>
            <person name="Vallon O."/>
            <person name="Harris E.H."/>
            <person name="Karpowicz S.J."/>
            <person name="Witman G.B."/>
            <person name="Terry A."/>
            <person name="Salamov A."/>
            <person name="Fritz-Laylin L.K."/>
            <person name="Marechal-Drouard L."/>
            <person name="Marshall W.F."/>
            <person name="Qu L.H."/>
            <person name="Nelson D.R."/>
            <person name="Sanderfoot A.A."/>
            <person name="Spalding M.H."/>
            <person name="Kapitonov V.V."/>
            <person name="Ren Q."/>
            <person name="Ferris P."/>
            <person name="Lindquist E."/>
            <person name="Shapiro H."/>
            <person name="Lucas S.M."/>
            <person name="Grimwood J."/>
            <person name="Schmutz J."/>
            <person name="Cardol P."/>
            <person name="Cerutti H."/>
            <person name="Chanfreau G."/>
            <person name="Chen C.L."/>
            <person name="Cognat V."/>
            <person name="Croft M.T."/>
            <person name="Dent R."/>
            <person name="Dutcher S."/>
            <person name="Fernandez E."/>
            <person name="Fukuzawa H."/>
            <person name="Gonzalez-Ballester D."/>
            <person name="Gonzalez-Halphen D."/>
            <person name="Hallmann A."/>
            <person name="Hanikenne M."/>
            <person name="Hippler M."/>
            <person name="Inwood W."/>
            <person name="Jabbari K."/>
            <person name="Kalanon M."/>
            <person name="Kuras R."/>
            <person name="Lefebvre P.A."/>
            <person name="Lemaire S.D."/>
            <person name="Lobanov A.V."/>
            <person name="Lohr M."/>
            <person name="Manuell A."/>
            <person name="Meier I."/>
            <person name="Mets L."/>
            <person name="Mittag M."/>
            <person name="Mittelmeier T."/>
            <person name="Moroney J.V."/>
            <person name="Moseley J."/>
            <person name="Napoli C."/>
            <person name="Nedelcu A.M."/>
            <person name="Niyogi K."/>
            <person name="Novoselov S.V."/>
            <person name="Paulsen I.T."/>
            <person name="Pazour G."/>
            <person name="Purton S."/>
            <person name="Ral J.P."/>
            <person name="Riano-Pachon D.M."/>
            <person name="Riekhof W."/>
            <person name="Rymarquis L."/>
            <person name="Schroda M."/>
            <person name="Stern D."/>
            <person name="Umen J."/>
            <person name="Willows R."/>
            <person name="Wilson N."/>
            <person name="Zimmer S.L."/>
            <person name="Allmer J."/>
            <person name="Balk J."/>
            <person name="Bisova K."/>
            <person name="Chen C.J."/>
            <person name="Elias M."/>
            <person name="Gendler K."/>
            <person name="Hauser C."/>
            <person name="Lamb M.R."/>
            <person name="Ledford H."/>
            <person name="Long J.C."/>
            <person name="Minagawa J."/>
            <person name="Page M.D."/>
            <person name="Pan J."/>
            <person name="Pootakham W."/>
            <person name="Roje S."/>
            <person name="Rose A."/>
            <person name="Stahlberg E."/>
            <person name="Terauchi A.M."/>
            <person name="Yang P."/>
            <person name="Ball S."/>
            <person name="Bowler C."/>
            <person name="Dieckmann C.L."/>
            <person name="Gladyshev V.N."/>
            <person name="Green P."/>
            <person name="Jorgensen R."/>
            <person name="Mayfield S."/>
            <person name="Mueller-Roeber B."/>
            <person name="Rajamani S."/>
            <person name="Sayre R.T."/>
            <person name="Brokstein P."/>
            <person name="Dubchak I."/>
            <person name="Goodstein D."/>
            <person name="Hornick L."/>
            <person name="Huang Y.W."/>
            <person name="Jhaveri J."/>
            <person name="Luo Y."/>
            <person name="Martinez D."/>
            <person name="Ngau W.C."/>
            <person name="Otillar B."/>
            <person name="Poliakov A."/>
            <person name="Porter A."/>
            <person name="Szajkowski L."/>
            <person name="Werner G."/>
            <person name="Zhou K."/>
            <person name="Grigoriev I.V."/>
            <person name="Rokhsar D.S."/>
            <person name="Grossman A.R."/>
        </authorList>
    </citation>
    <scope>NUCLEOTIDE SEQUENCE [LARGE SCALE GENOMIC DNA]</scope>
    <source>
        <strain evidence="3">CC-503</strain>
    </source>
</reference>
<feature type="signal peptide" evidence="1">
    <location>
        <begin position="1"/>
        <end position="22"/>
    </location>
</feature>
<evidence type="ECO:0000256" key="1">
    <source>
        <dbReference type="SAM" id="SignalP"/>
    </source>
</evidence>
<keyword evidence="1" id="KW-0732">Signal</keyword>
<dbReference type="OrthoDB" id="5835829at2759"/>
<dbReference type="Proteomes" id="UP000006906">
    <property type="component" value="Chromosome 12"/>
</dbReference>
<keyword evidence="3" id="KW-1185">Reference proteome</keyword>
<name>A0A2K3D1Q0_CHLRE</name>
<gene>
    <name evidence="2" type="ORF">CHLRE_12g484375v5</name>
</gene>
<dbReference type="AlphaFoldDB" id="A0A2K3D1Q0"/>
<dbReference type="GeneID" id="66055383"/>
<dbReference type="KEGG" id="cre:CHLRE_12g484375v5"/>
<proteinExistence type="predicted"/>
<sequence>MSSIDWLLGFTCVLVLVWSVSGACPRTPFGTRMPVDNAPERFQTYKQVPTMTTSFSTNHVQ</sequence>
<dbReference type="EMBL" id="CM008973">
    <property type="protein sequence ID" value="PNW74447.1"/>
    <property type="molecule type" value="Genomic_DNA"/>
</dbReference>
<accession>A0A2K3D1Q0</accession>
<evidence type="ECO:0008006" key="4">
    <source>
        <dbReference type="Google" id="ProtNLM"/>
    </source>
</evidence>
<protein>
    <recommendedName>
        <fullName evidence="4">Secreted protein</fullName>
    </recommendedName>
</protein>
<feature type="chain" id="PRO_5014337937" description="Secreted protein" evidence="1">
    <location>
        <begin position="23"/>
        <end position="61"/>
    </location>
</feature>
<dbReference type="InParanoid" id="A0A2K3D1Q0"/>
<evidence type="ECO:0000313" key="2">
    <source>
        <dbReference type="EMBL" id="PNW74447.1"/>
    </source>
</evidence>
<evidence type="ECO:0000313" key="3">
    <source>
        <dbReference type="Proteomes" id="UP000006906"/>
    </source>
</evidence>
<organism evidence="2 3">
    <name type="scientific">Chlamydomonas reinhardtii</name>
    <name type="common">Chlamydomonas smithii</name>
    <dbReference type="NCBI Taxonomy" id="3055"/>
    <lineage>
        <taxon>Eukaryota</taxon>
        <taxon>Viridiplantae</taxon>
        <taxon>Chlorophyta</taxon>
        <taxon>core chlorophytes</taxon>
        <taxon>Chlorophyceae</taxon>
        <taxon>CS clade</taxon>
        <taxon>Chlamydomonadales</taxon>
        <taxon>Chlamydomonadaceae</taxon>
        <taxon>Chlamydomonas</taxon>
    </lineage>
</organism>
<dbReference type="RefSeq" id="XP_042917906.1">
    <property type="nucleotide sequence ID" value="XM_043067811.1"/>
</dbReference>